<comment type="caution">
    <text evidence="2">The sequence shown here is derived from an EMBL/GenBank/DDBJ whole genome shotgun (WGS) entry which is preliminary data.</text>
</comment>
<dbReference type="RefSeq" id="WP_146585708.1">
    <property type="nucleotide sequence ID" value="NZ_SJPO01000003.1"/>
</dbReference>
<dbReference type="Proteomes" id="UP000318478">
    <property type="component" value="Unassembled WGS sequence"/>
</dbReference>
<dbReference type="EMBL" id="SJPO01000003">
    <property type="protein sequence ID" value="TWT77841.1"/>
    <property type="molecule type" value="Genomic_DNA"/>
</dbReference>
<organism evidence="2 3">
    <name type="scientific">Posidoniimonas polymericola</name>
    <dbReference type="NCBI Taxonomy" id="2528002"/>
    <lineage>
        <taxon>Bacteria</taxon>
        <taxon>Pseudomonadati</taxon>
        <taxon>Planctomycetota</taxon>
        <taxon>Planctomycetia</taxon>
        <taxon>Pirellulales</taxon>
        <taxon>Lacipirellulaceae</taxon>
        <taxon>Posidoniimonas</taxon>
    </lineage>
</organism>
<name>A0A5C5YSR4_9BACT</name>
<protein>
    <recommendedName>
        <fullName evidence="4">PEP-CTERM protein-sorting domain-containing protein</fullName>
    </recommendedName>
</protein>
<evidence type="ECO:0000313" key="2">
    <source>
        <dbReference type="EMBL" id="TWT77841.1"/>
    </source>
</evidence>
<feature type="signal peptide" evidence="1">
    <location>
        <begin position="1"/>
        <end position="22"/>
    </location>
</feature>
<reference evidence="2 3" key="1">
    <citation type="submission" date="2019-02" db="EMBL/GenBank/DDBJ databases">
        <title>Deep-cultivation of Planctomycetes and their phenomic and genomic characterization uncovers novel biology.</title>
        <authorList>
            <person name="Wiegand S."/>
            <person name="Jogler M."/>
            <person name="Boedeker C."/>
            <person name="Pinto D."/>
            <person name="Vollmers J."/>
            <person name="Rivas-Marin E."/>
            <person name="Kohn T."/>
            <person name="Peeters S.H."/>
            <person name="Heuer A."/>
            <person name="Rast P."/>
            <person name="Oberbeckmann S."/>
            <person name="Bunk B."/>
            <person name="Jeske O."/>
            <person name="Meyerdierks A."/>
            <person name="Storesund J.E."/>
            <person name="Kallscheuer N."/>
            <person name="Luecker S."/>
            <person name="Lage O.M."/>
            <person name="Pohl T."/>
            <person name="Merkel B.J."/>
            <person name="Hornburger P."/>
            <person name="Mueller R.-W."/>
            <person name="Bruemmer F."/>
            <person name="Labrenz M."/>
            <person name="Spormann A.M."/>
            <person name="Op Den Camp H."/>
            <person name="Overmann J."/>
            <person name="Amann R."/>
            <person name="Jetten M.S.M."/>
            <person name="Mascher T."/>
            <person name="Medema M.H."/>
            <person name="Devos D.P."/>
            <person name="Kaster A.-K."/>
            <person name="Ovreas L."/>
            <person name="Rohde M."/>
            <person name="Galperin M.Y."/>
            <person name="Jogler C."/>
        </authorList>
    </citation>
    <scope>NUCLEOTIDE SEQUENCE [LARGE SCALE GENOMIC DNA]</scope>
    <source>
        <strain evidence="2 3">Pla123a</strain>
    </source>
</reference>
<keyword evidence="3" id="KW-1185">Reference proteome</keyword>
<gene>
    <name evidence="2" type="ORF">Pla123a_16370</name>
</gene>
<dbReference type="OrthoDB" id="247823at2"/>
<proteinExistence type="predicted"/>
<evidence type="ECO:0000313" key="3">
    <source>
        <dbReference type="Proteomes" id="UP000318478"/>
    </source>
</evidence>
<sequence length="275" mass="27628" precursor="true">MYKQVSLVAIAALLMFATAARADTVSIDLEYNNAALEWQLFAQVLDTGGGADGGNGLAAVRALVDNIDYASTTIASGIGAVSVLDPGGQFERPAVLPTVGGTLDIIYGQDPTNPGAIVTGVGVGGRWLIASGGFASPAAPPAFGDDDFGQTTNGNFLNAASGGAGPASRWDGVTLRVLDVTPAGLPGDYNDDGLVDAADYAAWRTAVGQPAGSLPNDYSGTTIGAGQLAAWKANYGATMTQASAAVAAPEPACLSIVFVGLVAVAARRSPRRLPS</sequence>
<accession>A0A5C5YSR4</accession>
<dbReference type="AlphaFoldDB" id="A0A5C5YSR4"/>
<feature type="chain" id="PRO_5022695233" description="PEP-CTERM protein-sorting domain-containing protein" evidence="1">
    <location>
        <begin position="23"/>
        <end position="275"/>
    </location>
</feature>
<dbReference type="InterPro" id="IPR018247">
    <property type="entry name" value="EF_Hand_1_Ca_BS"/>
</dbReference>
<dbReference type="PROSITE" id="PS00018">
    <property type="entry name" value="EF_HAND_1"/>
    <property type="match status" value="1"/>
</dbReference>
<keyword evidence="1" id="KW-0732">Signal</keyword>
<evidence type="ECO:0008006" key="4">
    <source>
        <dbReference type="Google" id="ProtNLM"/>
    </source>
</evidence>
<evidence type="ECO:0000256" key="1">
    <source>
        <dbReference type="SAM" id="SignalP"/>
    </source>
</evidence>